<accession>A0A4V2XJN6</accession>
<dbReference type="InterPro" id="IPR021961">
    <property type="entry name" value="McrB_DNA-bd"/>
</dbReference>
<gene>
    <name evidence="2" type="ORF">E1267_26495</name>
</gene>
<dbReference type="Pfam" id="PF12102">
    <property type="entry name" value="MrcB_N"/>
    <property type="match status" value="1"/>
</dbReference>
<reference evidence="2 3" key="1">
    <citation type="submission" date="2019-02" db="EMBL/GenBank/DDBJ databases">
        <title>Draft genome sequences of novel Actinobacteria.</title>
        <authorList>
            <person name="Sahin N."/>
            <person name="Ay H."/>
            <person name="Saygin H."/>
        </authorList>
    </citation>
    <scope>NUCLEOTIDE SEQUENCE [LARGE SCALE GENOMIC DNA]</scope>
    <source>
        <strain evidence="2 3">KC201</strain>
    </source>
</reference>
<name>A0A4V2XJN6_9ACTN</name>
<dbReference type="Proteomes" id="UP000295157">
    <property type="component" value="Unassembled WGS sequence"/>
</dbReference>
<proteinExistence type="predicted"/>
<dbReference type="EMBL" id="SMJZ01000113">
    <property type="protein sequence ID" value="TDC03376.1"/>
    <property type="molecule type" value="Genomic_DNA"/>
</dbReference>
<comment type="caution">
    <text evidence="2">The sequence shown here is derived from an EMBL/GenBank/DDBJ whole genome shotgun (WGS) entry which is preliminary data.</text>
</comment>
<dbReference type="Gene3D" id="3.30.920.90">
    <property type="match status" value="1"/>
</dbReference>
<feature type="domain" description="Type IV methyl-directed restriction enzyme EcoKMcrB subunit DNA-binding" evidence="1">
    <location>
        <begin position="35"/>
        <end position="181"/>
    </location>
</feature>
<evidence type="ECO:0000313" key="2">
    <source>
        <dbReference type="EMBL" id="TDC03376.1"/>
    </source>
</evidence>
<dbReference type="RefSeq" id="WP_132336068.1">
    <property type="nucleotide sequence ID" value="NZ_SMJZ01000113.1"/>
</dbReference>
<dbReference type="OrthoDB" id="9802640at2"/>
<keyword evidence="3" id="KW-1185">Reference proteome</keyword>
<evidence type="ECO:0000259" key="1">
    <source>
        <dbReference type="Pfam" id="PF12102"/>
    </source>
</evidence>
<evidence type="ECO:0000313" key="3">
    <source>
        <dbReference type="Proteomes" id="UP000295157"/>
    </source>
</evidence>
<organism evidence="2 3">
    <name type="scientific">Nonomuraea longispora</name>
    <dbReference type="NCBI Taxonomy" id="1848320"/>
    <lineage>
        <taxon>Bacteria</taxon>
        <taxon>Bacillati</taxon>
        <taxon>Actinomycetota</taxon>
        <taxon>Actinomycetes</taxon>
        <taxon>Streptosporangiales</taxon>
        <taxon>Streptosporangiaceae</taxon>
        <taxon>Nonomuraea</taxon>
    </lineage>
</organism>
<sequence>MELRSLIERIGTSYDRSLGMSSDAQRLLRQAGTELLQWLPAGYLPVGSGGKGAPAFVPWISVFDPDETETARHGMYVVYLFAEDMQTVALSLNQGVTELIDRFKTSRGRQLLRQQADSIRAALPPELTAGLEAAIDLRTKAPLPVHYEFGNILATTYKLADLPDEATMVGDLQHFIRLYQEALAVREELRQTTPDAIVTTVKRQTTSTSAKTGEFKPKNSSDYVAEIKARTLIKSRTHERIVEEYGKYLISLGLDPKTTVVHPRDMTVQRDGIEWLIEVKMVRRGNAVSATREAIGQLLQYRHFLYPGERESVRMLAVFNEEVGAACVDLLESLHIGSVWREHGRWLGSPLAQRAKLCRYT</sequence>
<protein>
    <submittedName>
        <fullName evidence="2">DUF3578 domain-containing protein</fullName>
    </submittedName>
</protein>
<dbReference type="AlphaFoldDB" id="A0A4V2XJN6"/>